<evidence type="ECO:0000259" key="5">
    <source>
        <dbReference type="PROSITE" id="PS50893"/>
    </source>
</evidence>
<dbReference type="EMBL" id="LXWF01000001">
    <property type="protein sequence ID" value="ORC25079.1"/>
    <property type="molecule type" value="Genomic_DNA"/>
</dbReference>
<dbReference type="PROSITE" id="PS50893">
    <property type="entry name" value="ABC_TRANSPORTER_2"/>
    <property type="match status" value="1"/>
</dbReference>
<keyword evidence="4" id="KW-0067">ATP-binding</keyword>
<dbReference type="PANTHER" id="PTHR43553">
    <property type="entry name" value="HEAVY METAL TRANSPORTER"/>
    <property type="match status" value="1"/>
</dbReference>
<gene>
    <name evidence="6" type="ORF">A7979_08685</name>
</gene>
<reference evidence="6 7" key="1">
    <citation type="submission" date="2016-05" db="EMBL/GenBank/DDBJ databases">
        <title>Draft genome sequence of a porcine commensal Rothia nasimurium.</title>
        <authorList>
            <person name="Gaiser R.A."/>
            <person name="Van Baarlen P."/>
            <person name="Wells J.M."/>
        </authorList>
    </citation>
    <scope>NUCLEOTIDE SEQUENCE [LARGE SCALE GENOMIC DNA]</scope>
    <source>
        <strain evidence="6 7">PT-32</strain>
    </source>
</reference>
<dbReference type="GO" id="GO:0016887">
    <property type="term" value="F:ATP hydrolysis activity"/>
    <property type="evidence" value="ECO:0007669"/>
    <property type="project" value="InterPro"/>
</dbReference>
<dbReference type="InterPro" id="IPR027417">
    <property type="entry name" value="P-loop_NTPase"/>
</dbReference>
<dbReference type="GO" id="GO:0043190">
    <property type="term" value="C:ATP-binding cassette (ABC) transporter complex"/>
    <property type="evidence" value="ECO:0007669"/>
    <property type="project" value="TreeGrafter"/>
</dbReference>
<keyword evidence="7" id="KW-1185">Reference proteome</keyword>
<organism evidence="6 7">
    <name type="scientific">Rothia nasimurium</name>
    <dbReference type="NCBI Taxonomy" id="85336"/>
    <lineage>
        <taxon>Bacteria</taxon>
        <taxon>Bacillati</taxon>
        <taxon>Actinomycetota</taxon>
        <taxon>Actinomycetes</taxon>
        <taxon>Micrococcales</taxon>
        <taxon>Micrococcaceae</taxon>
        <taxon>Rothia</taxon>
    </lineage>
</organism>
<keyword evidence="3" id="KW-0547">Nucleotide-binding</keyword>
<feature type="domain" description="ABC transporter" evidence="5">
    <location>
        <begin position="185"/>
        <end position="398"/>
    </location>
</feature>
<sequence>MTGPRGSGKSARLQARAQERGGIFVPSNPHALMTGLVPTVAEEIALGIEQAVTSRVELHRAVHTTAAELGITDLLGANPLKLSGGQTQLVALATYLVLGQVDGQPGGEGAPPLALDEPLLGLDDAMRARVLAAFARYPADLTWASTRPQADEEGLATGCKNMGEGASLFAKEPLPALPARAAAGVLARDLAISPAVPARRRRKKQAVAPVATGINLDLAPGACLILTGPNGSGKTTLLRTIAGLLPPASGHLTVGGVQPHRQGAPARVTLAQLAAQTPAHHFLASTVDADMCLGNGAQTQPALRESLRDSLLPVGSGESHPLDLLPTEQHLLALAEALAAGASCLLLDEPTAGLDAPGLEQVAALTGAHCAAGGSAIIATHDTELVRLLTGTLKARTFNMRLGA</sequence>
<protein>
    <recommendedName>
        <fullName evidence="5">ABC transporter domain-containing protein</fullName>
    </recommendedName>
</protein>
<name>A0A1Y1RSN2_9MICC</name>
<proteinExistence type="inferred from homology"/>
<evidence type="ECO:0000313" key="7">
    <source>
        <dbReference type="Proteomes" id="UP000192359"/>
    </source>
</evidence>
<dbReference type="AlphaFoldDB" id="A0A1Y1RSN2"/>
<evidence type="ECO:0000256" key="1">
    <source>
        <dbReference type="ARBA" id="ARBA00005417"/>
    </source>
</evidence>
<dbReference type="Proteomes" id="UP000192359">
    <property type="component" value="Unassembled WGS sequence"/>
</dbReference>
<dbReference type="SUPFAM" id="SSF52540">
    <property type="entry name" value="P-loop containing nucleoside triphosphate hydrolases"/>
    <property type="match status" value="2"/>
</dbReference>
<dbReference type="PANTHER" id="PTHR43553:SF24">
    <property type="entry name" value="ENERGY-COUPLING FACTOR TRANSPORTER ATP-BINDING PROTEIN ECFA1"/>
    <property type="match status" value="1"/>
</dbReference>
<dbReference type="GO" id="GO:0005524">
    <property type="term" value="F:ATP binding"/>
    <property type="evidence" value="ECO:0007669"/>
    <property type="project" value="UniProtKB-KW"/>
</dbReference>
<evidence type="ECO:0000313" key="6">
    <source>
        <dbReference type="EMBL" id="ORC25079.1"/>
    </source>
</evidence>
<evidence type="ECO:0000256" key="4">
    <source>
        <dbReference type="ARBA" id="ARBA00022840"/>
    </source>
</evidence>
<comment type="caution">
    <text evidence="6">The sequence shown here is derived from an EMBL/GenBank/DDBJ whole genome shotgun (WGS) entry which is preliminary data.</text>
</comment>
<accession>A0A1Y1RSN2</accession>
<evidence type="ECO:0000256" key="2">
    <source>
        <dbReference type="ARBA" id="ARBA00022448"/>
    </source>
</evidence>
<dbReference type="InterPro" id="IPR003439">
    <property type="entry name" value="ABC_transporter-like_ATP-bd"/>
</dbReference>
<dbReference type="SMART" id="SM00382">
    <property type="entry name" value="AAA"/>
    <property type="match status" value="1"/>
</dbReference>
<dbReference type="Gene3D" id="3.40.50.300">
    <property type="entry name" value="P-loop containing nucleotide triphosphate hydrolases"/>
    <property type="match status" value="2"/>
</dbReference>
<dbReference type="RefSeq" id="WP_180377774.1">
    <property type="nucleotide sequence ID" value="NZ_LXWF01000001.1"/>
</dbReference>
<dbReference type="Pfam" id="PF00005">
    <property type="entry name" value="ABC_tran"/>
    <property type="match status" value="1"/>
</dbReference>
<keyword evidence="2" id="KW-0813">Transport</keyword>
<dbReference type="InterPro" id="IPR050095">
    <property type="entry name" value="ECF_ABC_transporter_ATP-bd"/>
</dbReference>
<comment type="similarity">
    <text evidence="1">Belongs to the ABC transporter superfamily.</text>
</comment>
<dbReference type="GO" id="GO:0042626">
    <property type="term" value="F:ATPase-coupled transmembrane transporter activity"/>
    <property type="evidence" value="ECO:0007669"/>
    <property type="project" value="TreeGrafter"/>
</dbReference>
<evidence type="ECO:0000256" key="3">
    <source>
        <dbReference type="ARBA" id="ARBA00022741"/>
    </source>
</evidence>
<dbReference type="InterPro" id="IPR003593">
    <property type="entry name" value="AAA+_ATPase"/>
</dbReference>